<dbReference type="InterPro" id="IPR036097">
    <property type="entry name" value="HisK_dim/P_sf"/>
</dbReference>
<evidence type="ECO:0000256" key="5">
    <source>
        <dbReference type="ARBA" id="ARBA00022777"/>
    </source>
</evidence>
<evidence type="ECO:0000256" key="3">
    <source>
        <dbReference type="ARBA" id="ARBA00022553"/>
    </source>
</evidence>
<dbReference type="InterPro" id="IPR000700">
    <property type="entry name" value="PAS-assoc_C"/>
</dbReference>
<dbReference type="SMART" id="SM00091">
    <property type="entry name" value="PAS"/>
    <property type="match status" value="5"/>
</dbReference>
<dbReference type="SMART" id="SM00387">
    <property type="entry name" value="HATPase_c"/>
    <property type="match status" value="1"/>
</dbReference>
<dbReference type="InterPro" id="IPR003594">
    <property type="entry name" value="HATPase_dom"/>
</dbReference>
<dbReference type="Pfam" id="PF01590">
    <property type="entry name" value="GAF"/>
    <property type="match status" value="1"/>
</dbReference>
<dbReference type="InterPro" id="IPR052162">
    <property type="entry name" value="Sensor_kinase/Photoreceptor"/>
</dbReference>
<dbReference type="Pfam" id="PF00072">
    <property type="entry name" value="Response_reg"/>
    <property type="match status" value="1"/>
</dbReference>
<gene>
    <name evidence="12" type="ORF">CXK95_14880</name>
</gene>
<dbReference type="Gene3D" id="1.10.287.130">
    <property type="match status" value="1"/>
</dbReference>
<dbReference type="InterPro" id="IPR003018">
    <property type="entry name" value="GAF"/>
</dbReference>
<dbReference type="InterPro" id="IPR003661">
    <property type="entry name" value="HisK_dim/P_dom"/>
</dbReference>
<evidence type="ECO:0000256" key="4">
    <source>
        <dbReference type="ARBA" id="ARBA00022679"/>
    </source>
</evidence>
<dbReference type="Gene3D" id="3.30.450.40">
    <property type="match status" value="3"/>
</dbReference>
<dbReference type="Gene3D" id="3.30.565.10">
    <property type="entry name" value="Histidine kinase-like ATPase, C-terminal domain"/>
    <property type="match status" value="1"/>
</dbReference>
<evidence type="ECO:0000313" key="12">
    <source>
        <dbReference type="EMBL" id="PNF75876.1"/>
    </source>
</evidence>
<dbReference type="InterPro" id="IPR001789">
    <property type="entry name" value="Sig_transdc_resp-reg_receiver"/>
</dbReference>
<dbReference type="GO" id="GO:0000155">
    <property type="term" value="F:phosphorelay sensor kinase activity"/>
    <property type="evidence" value="ECO:0007669"/>
    <property type="project" value="InterPro"/>
</dbReference>
<dbReference type="PANTHER" id="PTHR43304:SF1">
    <property type="entry name" value="PAC DOMAIN-CONTAINING PROTEIN"/>
    <property type="match status" value="1"/>
</dbReference>
<dbReference type="Pfam" id="PF02518">
    <property type="entry name" value="HATPase_c"/>
    <property type="match status" value="1"/>
</dbReference>
<dbReference type="InterPro" id="IPR001610">
    <property type="entry name" value="PAC"/>
</dbReference>
<dbReference type="PROSITE" id="PS50110">
    <property type="entry name" value="RESPONSE_REGULATORY"/>
    <property type="match status" value="1"/>
</dbReference>
<feature type="domain" description="PAC" evidence="11">
    <location>
        <begin position="1107"/>
        <end position="1159"/>
    </location>
</feature>
<dbReference type="InterPro" id="IPR013767">
    <property type="entry name" value="PAS_fold"/>
</dbReference>
<feature type="domain" description="PAS" evidence="10">
    <location>
        <begin position="1034"/>
        <end position="1104"/>
    </location>
</feature>
<comment type="catalytic activity">
    <reaction evidence="1">
        <text>ATP + protein L-histidine = ADP + protein N-phospho-L-histidine.</text>
        <dbReference type="EC" id="2.7.13.3"/>
    </reaction>
</comment>
<evidence type="ECO:0000256" key="7">
    <source>
        <dbReference type="SAM" id="Coils"/>
    </source>
</evidence>
<keyword evidence="5" id="KW-0418">Kinase</keyword>
<dbReference type="Pfam" id="PF08448">
    <property type="entry name" value="PAS_4"/>
    <property type="match status" value="1"/>
</dbReference>
<evidence type="ECO:0000259" key="11">
    <source>
        <dbReference type="PROSITE" id="PS50113"/>
    </source>
</evidence>
<organism evidence="12 13">
    <name type="scientific">Stutzerimonas degradans</name>
    <dbReference type="NCBI Taxonomy" id="2968968"/>
    <lineage>
        <taxon>Bacteria</taxon>
        <taxon>Pseudomonadati</taxon>
        <taxon>Pseudomonadota</taxon>
        <taxon>Gammaproteobacteria</taxon>
        <taxon>Pseudomonadales</taxon>
        <taxon>Pseudomonadaceae</taxon>
        <taxon>Stutzerimonas</taxon>
    </lineage>
</organism>
<dbReference type="EC" id="2.7.13.3" evidence="2"/>
<feature type="domain" description="PAS" evidence="10">
    <location>
        <begin position="423"/>
        <end position="464"/>
    </location>
</feature>
<dbReference type="PRINTS" id="PR00344">
    <property type="entry name" value="BCTRLSENSOR"/>
</dbReference>
<dbReference type="EMBL" id="POUK01000005">
    <property type="protein sequence ID" value="PNF75876.1"/>
    <property type="molecule type" value="Genomic_DNA"/>
</dbReference>
<dbReference type="SUPFAM" id="SSF55874">
    <property type="entry name" value="ATPase domain of HSP90 chaperone/DNA topoisomerase II/histidine kinase"/>
    <property type="match status" value="1"/>
</dbReference>
<feature type="domain" description="PAS" evidence="10">
    <location>
        <begin position="297"/>
        <end position="367"/>
    </location>
</feature>
<keyword evidence="7" id="KW-0175">Coiled coil</keyword>
<keyword evidence="4" id="KW-0808">Transferase</keyword>
<dbReference type="InterPro" id="IPR029016">
    <property type="entry name" value="GAF-like_dom_sf"/>
</dbReference>
<protein>
    <recommendedName>
        <fullName evidence="2">histidine kinase</fullName>
        <ecNumber evidence="2">2.7.13.3</ecNumber>
    </recommendedName>
</protein>
<dbReference type="InterPro" id="IPR036890">
    <property type="entry name" value="HATPase_C_sf"/>
</dbReference>
<feature type="domain" description="PAS" evidence="10">
    <location>
        <begin position="176"/>
        <end position="243"/>
    </location>
</feature>
<comment type="caution">
    <text evidence="12">The sequence shown here is derived from an EMBL/GenBank/DDBJ whole genome shotgun (WGS) entry which is preliminary data.</text>
</comment>
<dbReference type="InterPro" id="IPR004358">
    <property type="entry name" value="Sig_transdc_His_kin-like_C"/>
</dbReference>
<feature type="modified residue" description="4-aspartylphosphate" evidence="6">
    <location>
        <position position="1506"/>
    </location>
</feature>
<evidence type="ECO:0000259" key="9">
    <source>
        <dbReference type="PROSITE" id="PS50110"/>
    </source>
</evidence>
<dbReference type="InterPro" id="IPR011006">
    <property type="entry name" value="CheY-like_superfamily"/>
</dbReference>
<dbReference type="Gene3D" id="3.30.450.20">
    <property type="entry name" value="PAS domain"/>
    <property type="match status" value="5"/>
</dbReference>
<dbReference type="PROSITE" id="PS50113">
    <property type="entry name" value="PAC"/>
    <property type="match status" value="3"/>
</dbReference>
<dbReference type="SMART" id="SM00448">
    <property type="entry name" value="REC"/>
    <property type="match status" value="1"/>
</dbReference>
<dbReference type="PROSITE" id="PS50112">
    <property type="entry name" value="PAS"/>
    <property type="match status" value="5"/>
</dbReference>
<dbReference type="GO" id="GO:0006355">
    <property type="term" value="P:regulation of DNA-templated transcription"/>
    <property type="evidence" value="ECO:0007669"/>
    <property type="project" value="InterPro"/>
</dbReference>
<dbReference type="SMART" id="SM00086">
    <property type="entry name" value="PAC"/>
    <property type="match status" value="5"/>
</dbReference>
<keyword evidence="13" id="KW-1185">Reference proteome</keyword>
<keyword evidence="3 6" id="KW-0597">Phosphoprotein</keyword>
<dbReference type="SUPFAM" id="SSF55785">
    <property type="entry name" value="PYP-like sensor domain (PAS domain)"/>
    <property type="match status" value="5"/>
</dbReference>
<dbReference type="InterPro" id="IPR013656">
    <property type="entry name" value="PAS_4"/>
</dbReference>
<dbReference type="Proteomes" id="UP000235881">
    <property type="component" value="Unassembled WGS sequence"/>
</dbReference>
<dbReference type="Pfam" id="PF00989">
    <property type="entry name" value="PAS"/>
    <property type="match status" value="2"/>
</dbReference>
<accession>A0A8E2QE96</accession>
<dbReference type="SMART" id="SM00065">
    <property type="entry name" value="GAF"/>
    <property type="match status" value="2"/>
</dbReference>
<dbReference type="CDD" id="cd00130">
    <property type="entry name" value="PAS"/>
    <property type="match status" value="5"/>
</dbReference>
<dbReference type="Pfam" id="PF00512">
    <property type="entry name" value="HisKA"/>
    <property type="match status" value="1"/>
</dbReference>
<dbReference type="SUPFAM" id="SSF47384">
    <property type="entry name" value="Homodimeric domain of signal transducing histidine kinase"/>
    <property type="match status" value="1"/>
</dbReference>
<evidence type="ECO:0000313" key="13">
    <source>
        <dbReference type="Proteomes" id="UP000235881"/>
    </source>
</evidence>
<dbReference type="SUPFAM" id="SSF52172">
    <property type="entry name" value="CheY-like"/>
    <property type="match status" value="1"/>
</dbReference>
<dbReference type="SMART" id="SM00388">
    <property type="entry name" value="HisKA"/>
    <property type="match status" value="1"/>
</dbReference>
<dbReference type="CDD" id="cd18161">
    <property type="entry name" value="REC_hyHK_blue-like"/>
    <property type="match status" value="1"/>
</dbReference>
<dbReference type="PANTHER" id="PTHR43304">
    <property type="entry name" value="PHYTOCHROME-LIKE PROTEIN CPH1"/>
    <property type="match status" value="1"/>
</dbReference>
<dbReference type="InterPro" id="IPR000014">
    <property type="entry name" value="PAS"/>
</dbReference>
<dbReference type="FunFam" id="3.30.450.20:FF:000099">
    <property type="entry name" value="Sensory box sensor histidine kinase"/>
    <property type="match status" value="1"/>
</dbReference>
<dbReference type="InterPro" id="IPR005467">
    <property type="entry name" value="His_kinase_dom"/>
</dbReference>
<feature type="domain" description="Response regulatory" evidence="9">
    <location>
        <begin position="1456"/>
        <end position="1571"/>
    </location>
</feature>
<dbReference type="PROSITE" id="PS50109">
    <property type="entry name" value="HIS_KIN"/>
    <property type="match status" value="1"/>
</dbReference>
<feature type="domain" description="Histidine kinase" evidence="8">
    <location>
        <begin position="1211"/>
        <end position="1433"/>
    </location>
</feature>
<sequence length="1575" mass="175165">MDSRAEHFLNTDHSTRAREWTETQRLTALARYFVPGSLCEADFHDLLALAAELCAAPAAALHLITAEQQHCPTALGADRTTVPRNGTASAWAIEHAESLALLQADCLPDGVELPHLADGTPAASYAAAVLRTADGLPLGTLCVLDREPRVLDADAGRRLQSLGRQAMAQLELLRDRHIIDSVIDHAVITLDLQGRITSWNEGAHRILHWDAEQMLGHCFSELLAEQNSQDVTRQALQDALAQGSAVHQRWYRRRDGSRFWGSGTLTVLREGSQPHGFIKIMRDLTALQAEQAATRAAEERYRTLVNLSPQVVWQCDADGALTFCNSYWSDFTGLDEDASRGDGWLAAVAEAERTTLAQQWRQAVQGRLPFSLDLPLIAADASTRWFQLSAAPVYDSAGAVQHWLCVAHDIDNRRRAQAQQLESEAFTRLLLDSASEGFYSIDRSGAVTLCNQAFLTLLGFESRDQVLGRHLHRIIHHSHPDGSDYPVHDCPIQHTAVTGEPREVDYELFFRQDGSSLPVAYRVAPIYRDGELQGAICTFTDISERTHGDALQAFLLDISDRLQEDDTQVDIGCVLDERLGRLTRTDCIAYGHLEDATTLVVSRQWRALNSPDRLGRHPLGSSAEMLTQHLAQGSILVLENLLDAADDPQPRQLHASLASQSLLFAPLPISAQQPNRLFLLFASRLPRHWNQADVALVREVVDRIRNASQRASANRALREAEQRVSLANEIASIGVWEYNDTHHSMHWDAQLKALAGLSPEQPPPRVDEVLARVHPDDRAELLAALGRALQGKDGGEFQLDYRVLDTRTAQFRWLTNRGRRVLDANGEVRILGTARDITAERNAAEHMLRMNALLEQQISERRLAEQRQTALIELGDLLREQHDSQTIAHAAVSVIGGTLGVARVLFASIEPGSLYATIERYWSDGASRDSSERVHFPDFGDLYYDLQNNDLVVIDDVLHDARTVAQTDLYSERQIRSLVCVPLFEQGQLAAALMLLHGEPRIWLDDDISFIREVADRAWNADERMRAERALRESEEQFRTLADNISQFAWMADPSGRIYWYNKRWYDYTGTTFEAMRALGWRAVNHPDHHERVSASLKRAFAIGSVWEETFPLRGKDGIYRWFLSRALPIRDDFGQVTQWFGTNTDITAQVAAEEALRELNESLERRVAERTRELAAINSRLHIEMAERERAEEALRHAQKMEAIGQLTGGLAHDFNNMLTGVLGALDLIQRRVNNGNSADLHRYIDAAMTSANRAAALTHRLLAFARRQSLDPKPVDVNQLVVSMEDMLRRTIGEHIRLHTQLQADAWLAYTDAHQLENALLNLVINARDAMPSGGDLQVRTRCVQIDSAQPNGPEPGDYVVLSIADSGAGMTAEVIAKAFDPFFTTKPIGQGTGLGLSMVYGFAKQTGGHVHIDSTPGEGTRITLYLPRNHSALAEAAGAPEPTEVPQAQHGETVLVVEDEAAVRMLVIEVLHELGYVALEACDAATALPYLQSEQRIDLLVSDFGLPGLNGRQLADLARQQRPQLKVLFITGYAADATVRGDFLGPGMDMLAKPFSIDALGQHIRQLIERDG</sequence>
<dbReference type="CDD" id="cd00082">
    <property type="entry name" value="HisKA"/>
    <property type="match status" value="1"/>
</dbReference>
<dbReference type="InterPro" id="IPR013655">
    <property type="entry name" value="PAS_fold_3"/>
</dbReference>
<evidence type="ECO:0000256" key="2">
    <source>
        <dbReference type="ARBA" id="ARBA00012438"/>
    </source>
</evidence>
<feature type="domain" description="PAS" evidence="10">
    <location>
        <begin position="720"/>
        <end position="792"/>
    </location>
</feature>
<dbReference type="Pfam" id="PF08447">
    <property type="entry name" value="PAS_3"/>
    <property type="match status" value="2"/>
</dbReference>
<proteinExistence type="predicted"/>
<dbReference type="InterPro" id="IPR035965">
    <property type="entry name" value="PAS-like_dom_sf"/>
</dbReference>
<name>A0A8E2QE96_9GAMM</name>
<reference evidence="12 13" key="1">
    <citation type="submission" date="2018-01" db="EMBL/GenBank/DDBJ databases">
        <title>Denitrification phenotypes of diverse strains of Pseudomonas stutzeri.</title>
        <authorList>
            <person name="Milligan D.A."/>
            <person name="Bergaust L."/>
            <person name="Bakken L.R."/>
            <person name="Frostegard A."/>
        </authorList>
    </citation>
    <scope>NUCLEOTIDE SEQUENCE [LARGE SCALE GENOMIC DNA]</scope>
    <source>
        <strain evidence="12 13">DSM 50238</strain>
    </source>
</reference>
<feature type="domain" description="PAC" evidence="11">
    <location>
        <begin position="370"/>
        <end position="422"/>
    </location>
</feature>
<dbReference type="Gene3D" id="3.40.50.2300">
    <property type="match status" value="1"/>
</dbReference>
<dbReference type="NCBIfam" id="TIGR00229">
    <property type="entry name" value="sensory_box"/>
    <property type="match status" value="4"/>
</dbReference>
<feature type="domain" description="PAC" evidence="11">
    <location>
        <begin position="797"/>
        <end position="849"/>
    </location>
</feature>
<evidence type="ECO:0000259" key="8">
    <source>
        <dbReference type="PROSITE" id="PS50109"/>
    </source>
</evidence>
<evidence type="ECO:0000259" key="10">
    <source>
        <dbReference type="PROSITE" id="PS50112"/>
    </source>
</evidence>
<dbReference type="SUPFAM" id="SSF55781">
    <property type="entry name" value="GAF domain-like"/>
    <property type="match status" value="3"/>
</dbReference>
<evidence type="ECO:0000256" key="6">
    <source>
        <dbReference type="PROSITE-ProRule" id="PRU00169"/>
    </source>
</evidence>
<feature type="coiled-coil region" evidence="7">
    <location>
        <begin position="1154"/>
        <end position="1202"/>
    </location>
</feature>
<evidence type="ECO:0000256" key="1">
    <source>
        <dbReference type="ARBA" id="ARBA00000085"/>
    </source>
</evidence>